<comment type="caution">
    <text evidence="2">The sequence shown here is derived from an EMBL/GenBank/DDBJ whole genome shotgun (WGS) entry which is preliminary data.</text>
</comment>
<reference evidence="2" key="1">
    <citation type="journal article" date="2019" name="PLoS Negl. Trop. Dis.">
        <title>Revisiting the worldwide diversity of Leptospira species in the environment.</title>
        <authorList>
            <person name="Vincent A.T."/>
            <person name="Schiettekatte O."/>
            <person name="Bourhy P."/>
            <person name="Veyrier F.J."/>
            <person name="Picardeau M."/>
        </authorList>
    </citation>
    <scope>NUCLEOTIDE SEQUENCE [LARGE SCALE GENOMIC DNA]</scope>
    <source>
        <strain evidence="2">201400974</strain>
    </source>
</reference>
<evidence type="ECO:0000313" key="3">
    <source>
        <dbReference type="Proteomes" id="UP000298264"/>
    </source>
</evidence>
<dbReference type="AlphaFoldDB" id="A0A4R9LLJ1"/>
<evidence type="ECO:0000256" key="1">
    <source>
        <dbReference type="SAM" id="SignalP"/>
    </source>
</evidence>
<proteinExistence type="predicted"/>
<name>A0A4R9LLJ1_9LEPT</name>
<dbReference type="EMBL" id="RQHV01000062">
    <property type="protein sequence ID" value="TGN07125.1"/>
    <property type="molecule type" value="Genomic_DNA"/>
</dbReference>
<evidence type="ECO:0000313" key="2">
    <source>
        <dbReference type="EMBL" id="TGN07125.1"/>
    </source>
</evidence>
<dbReference type="RefSeq" id="WP_135765847.1">
    <property type="nucleotide sequence ID" value="NZ_RQHV01000062.1"/>
</dbReference>
<dbReference type="Proteomes" id="UP000298264">
    <property type="component" value="Unassembled WGS sequence"/>
</dbReference>
<keyword evidence="3" id="KW-1185">Reference proteome</keyword>
<organism evidence="2 3">
    <name type="scientific">Leptospira ilyithenensis</name>
    <dbReference type="NCBI Taxonomy" id="2484901"/>
    <lineage>
        <taxon>Bacteria</taxon>
        <taxon>Pseudomonadati</taxon>
        <taxon>Spirochaetota</taxon>
        <taxon>Spirochaetia</taxon>
        <taxon>Leptospirales</taxon>
        <taxon>Leptospiraceae</taxon>
        <taxon>Leptospira</taxon>
    </lineage>
</organism>
<keyword evidence="1" id="KW-0732">Signal</keyword>
<protein>
    <submittedName>
        <fullName evidence="2">Uncharacterized protein</fullName>
    </submittedName>
</protein>
<sequence>MKKKISLILAFALSAQAAFAAPSGAMSVRELAQSFAKSGMTSKEANEYLQAHITPAEFARLKREIKNSEFAGTLDQDMDQIVASVQLQKSTGSYLHGNNFVIITNAVASVGVVAVVALVVHAGGLNTLTTGGLYNSIGLGL</sequence>
<feature type="signal peptide" evidence="1">
    <location>
        <begin position="1"/>
        <end position="20"/>
    </location>
</feature>
<feature type="chain" id="PRO_5020321147" evidence="1">
    <location>
        <begin position="21"/>
        <end position="141"/>
    </location>
</feature>
<gene>
    <name evidence="2" type="ORF">EHS11_18595</name>
</gene>
<accession>A0A4R9LLJ1</accession>
<dbReference type="OrthoDB" id="331386at2"/>